<proteinExistence type="predicted"/>
<keyword evidence="2" id="KW-1185">Reference proteome</keyword>
<reference evidence="1 2" key="1">
    <citation type="journal article" date="2019" name="Nat. Plants">
        <title>Genome sequencing of Musa balbisiana reveals subgenome evolution and function divergence in polyploid bananas.</title>
        <authorList>
            <person name="Yao X."/>
        </authorList>
    </citation>
    <scope>NUCLEOTIDE SEQUENCE [LARGE SCALE GENOMIC DNA]</scope>
    <source>
        <strain evidence="2">cv. DH-PKW</strain>
        <tissue evidence="1">Leaves</tissue>
    </source>
</reference>
<organism evidence="1 2">
    <name type="scientific">Musa balbisiana</name>
    <name type="common">Banana</name>
    <dbReference type="NCBI Taxonomy" id="52838"/>
    <lineage>
        <taxon>Eukaryota</taxon>
        <taxon>Viridiplantae</taxon>
        <taxon>Streptophyta</taxon>
        <taxon>Embryophyta</taxon>
        <taxon>Tracheophyta</taxon>
        <taxon>Spermatophyta</taxon>
        <taxon>Magnoliopsida</taxon>
        <taxon>Liliopsida</taxon>
        <taxon>Zingiberales</taxon>
        <taxon>Musaceae</taxon>
        <taxon>Musa</taxon>
    </lineage>
</organism>
<gene>
    <name evidence="1" type="ORF">C4D60_Mb08t18100</name>
</gene>
<accession>A0A4S8K4S7</accession>
<protein>
    <submittedName>
        <fullName evidence="1">Uncharacterized protein</fullName>
    </submittedName>
</protein>
<dbReference type="EMBL" id="PYDT01000002">
    <property type="protein sequence ID" value="THU69788.1"/>
    <property type="molecule type" value="Genomic_DNA"/>
</dbReference>
<evidence type="ECO:0000313" key="2">
    <source>
        <dbReference type="Proteomes" id="UP000317650"/>
    </source>
</evidence>
<evidence type="ECO:0000313" key="1">
    <source>
        <dbReference type="EMBL" id="THU69788.1"/>
    </source>
</evidence>
<dbReference type="Proteomes" id="UP000317650">
    <property type="component" value="Chromosome 8"/>
</dbReference>
<dbReference type="AlphaFoldDB" id="A0A4S8K4S7"/>
<sequence length="64" mass="6630">MALICLKGSSTALNFPTSHPHHLPATVMSPKSIQRVAAAVAKATTTKPFATGTTTIQSPSPPPY</sequence>
<name>A0A4S8K4S7_MUSBA</name>
<comment type="caution">
    <text evidence="1">The sequence shown here is derived from an EMBL/GenBank/DDBJ whole genome shotgun (WGS) entry which is preliminary data.</text>
</comment>